<proteinExistence type="inferred from homology"/>
<evidence type="ECO:0000256" key="8">
    <source>
        <dbReference type="SAM" id="MobiDB-lite"/>
    </source>
</evidence>
<dbReference type="Pfam" id="PF10197">
    <property type="entry name" value="Cir_N"/>
    <property type="match status" value="1"/>
</dbReference>
<feature type="compositionally biased region" description="Basic and acidic residues" evidence="8">
    <location>
        <begin position="355"/>
        <end position="368"/>
    </location>
</feature>
<reference evidence="10 11" key="1">
    <citation type="submission" date="2023-11" db="EMBL/GenBank/DDBJ databases">
        <title>An acidophilic fungus is an integral part of prey digestion in a carnivorous sundew plant.</title>
        <authorList>
            <person name="Tsai I.J."/>
        </authorList>
    </citation>
    <scope>NUCLEOTIDE SEQUENCE [LARGE SCALE GENOMIC DNA]</scope>
    <source>
        <strain evidence="10">169a</strain>
    </source>
</reference>
<evidence type="ECO:0000313" key="11">
    <source>
        <dbReference type="Proteomes" id="UP001303373"/>
    </source>
</evidence>
<dbReference type="PANTHER" id="PTHR16196:SF0">
    <property type="entry name" value="PRE-MRNA-SPLICING FACTOR CWC25 HOMOLOG"/>
    <property type="match status" value="1"/>
</dbReference>
<feature type="domain" description="CBF1-interacting co-repressor CIR N-terminal" evidence="9">
    <location>
        <begin position="10"/>
        <end position="46"/>
    </location>
</feature>
<protein>
    <recommendedName>
        <fullName evidence="9">CBF1-interacting co-repressor CIR N-terminal domain-containing protein</fullName>
    </recommendedName>
</protein>
<name>A0AAQ3R562_9PEZI</name>
<dbReference type="GO" id="GO:0005684">
    <property type="term" value="C:U2-type spliceosomal complex"/>
    <property type="evidence" value="ECO:0007669"/>
    <property type="project" value="TreeGrafter"/>
</dbReference>
<evidence type="ECO:0000256" key="7">
    <source>
        <dbReference type="ARBA" id="ARBA00023242"/>
    </source>
</evidence>
<organism evidence="10 11">
    <name type="scientific">Acrodontium crateriforme</name>
    <dbReference type="NCBI Taxonomy" id="150365"/>
    <lineage>
        <taxon>Eukaryota</taxon>
        <taxon>Fungi</taxon>
        <taxon>Dikarya</taxon>
        <taxon>Ascomycota</taxon>
        <taxon>Pezizomycotina</taxon>
        <taxon>Dothideomycetes</taxon>
        <taxon>Dothideomycetidae</taxon>
        <taxon>Mycosphaerellales</taxon>
        <taxon>Teratosphaeriaceae</taxon>
        <taxon>Acrodontium</taxon>
    </lineage>
</organism>
<evidence type="ECO:0000313" key="10">
    <source>
        <dbReference type="EMBL" id="WPH01716.1"/>
    </source>
</evidence>
<keyword evidence="7" id="KW-0539">Nucleus</keyword>
<comment type="similarity">
    <text evidence="2">Belongs to the CWC25 family.</text>
</comment>
<keyword evidence="5" id="KW-0175">Coiled coil</keyword>
<keyword evidence="4" id="KW-0747">Spliceosome</keyword>
<dbReference type="EMBL" id="CP138585">
    <property type="protein sequence ID" value="WPH01716.1"/>
    <property type="molecule type" value="Genomic_DNA"/>
</dbReference>
<dbReference type="Pfam" id="PF12542">
    <property type="entry name" value="CWC25"/>
    <property type="match status" value="1"/>
</dbReference>
<gene>
    <name evidence="10" type="ORF">R9X50_00456800</name>
</gene>
<comment type="subcellular location">
    <subcellularLocation>
        <location evidence="1">Nucleus</location>
    </subcellularLocation>
</comment>
<evidence type="ECO:0000256" key="3">
    <source>
        <dbReference type="ARBA" id="ARBA00022664"/>
    </source>
</evidence>
<dbReference type="AlphaFoldDB" id="A0AAQ3R562"/>
<evidence type="ECO:0000256" key="1">
    <source>
        <dbReference type="ARBA" id="ARBA00004123"/>
    </source>
</evidence>
<dbReference type="Proteomes" id="UP001303373">
    <property type="component" value="Chromosome 6"/>
</dbReference>
<accession>A0AAQ3R562</accession>
<feature type="region of interest" description="Disordered" evidence="8">
    <location>
        <begin position="219"/>
        <end position="243"/>
    </location>
</feature>
<keyword evidence="3" id="KW-0507">mRNA processing</keyword>
<keyword evidence="6" id="KW-0508">mRNA splicing</keyword>
<dbReference type="PANTHER" id="PTHR16196">
    <property type="entry name" value="CELL CYCLE CONTROL PROTEIN CWF25"/>
    <property type="match status" value="1"/>
</dbReference>
<dbReference type="InterPro" id="IPR022209">
    <property type="entry name" value="CWC25"/>
</dbReference>
<dbReference type="SMART" id="SM01083">
    <property type="entry name" value="Cir_N"/>
    <property type="match status" value="1"/>
</dbReference>
<dbReference type="GO" id="GO:0000398">
    <property type="term" value="P:mRNA splicing, via spliceosome"/>
    <property type="evidence" value="ECO:0007669"/>
    <property type="project" value="TreeGrafter"/>
</dbReference>
<feature type="compositionally biased region" description="Basic and acidic residues" evidence="8">
    <location>
        <begin position="222"/>
        <end position="236"/>
    </location>
</feature>
<feature type="region of interest" description="Disordered" evidence="8">
    <location>
        <begin position="352"/>
        <end position="376"/>
    </location>
</feature>
<evidence type="ECO:0000256" key="6">
    <source>
        <dbReference type="ARBA" id="ARBA00023187"/>
    </source>
</evidence>
<evidence type="ECO:0000259" key="9">
    <source>
        <dbReference type="SMART" id="SM01083"/>
    </source>
</evidence>
<dbReference type="InterPro" id="IPR051376">
    <property type="entry name" value="CWC25_splicing_factor"/>
</dbReference>
<evidence type="ECO:0000256" key="2">
    <source>
        <dbReference type="ARBA" id="ARBA00006695"/>
    </source>
</evidence>
<evidence type="ECO:0000256" key="4">
    <source>
        <dbReference type="ARBA" id="ARBA00022728"/>
    </source>
</evidence>
<evidence type="ECO:0000256" key="5">
    <source>
        <dbReference type="ARBA" id="ARBA00023054"/>
    </source>
</evidence>
<dbReference type="InterPro" id="IPR019339">
    <property type="entry name" value="CIR_N_dom"/>
</dbReference>
<sequence>MGGDLNLKKSWHPALMSNQKRVWEEEKKALDERKKIEQVIKERAEERQIQELERMHEAAGGKKRVDRVEWMYSGPGSGGPSGGAVTEEMEGYLLGKRRLDGLVKKAETQNLKKDSGQEGFMAENQHANTARDTANKVANDPMLAIKRQEQAAYEAMMSDPAKTKNDDTGHIDTGDEMIMTDEEATAEIMMVTTNTEASAEDTAMRMTTDDLVDTVLTETDDDRGRPPDLDQGHLRGDGVTMTGLTGDITQTEIETTTDLGQDLHYADVIVTKEPSGVAHIQALADLALLTLVLDPFTIHNGKKRITLIEGHHTHSKSKADEDAERAAKLAAMQSNASELESDRQQRLAEIAAQEAKQKEEDDAKRSDQAKFVGSVRRTAEGVDLGRRLQGRGRGGNDD</sequence>
<keyword evidence="11" id="KW-1185">Reference proteome</keyword>